<evidence type="ECO:0000313" key="3">
    <source>
        <dbReference type="Proteomes" id="UP001198701"/>
    </source>
</evidence>
<feature type="transmembrane region" description="Helical" evidence="1">
    <location>
        <begin position="12"/>
        <end position="32"/>
    </location>
</feature>
<evidence type="ECO:0000256" key="1">
    <source>
        <dbReference type="SAM" id="Phobius"/>
    </source>
</evidence>
<organism evidence="2 3">
    <name type="scientific">Massilia agrisoli</name>
    <dbReference type="NCBI Taxonomy" id="2892444"/>
    <lineage>
        <taxon>Bacteria</taxon>
        <taxon>Pseudomonadati</taxon>
        <taxon>Pseudomonadota</taxon>
        <taxon>Betaproteobacteria</taxon>
        <taxon>Burkholderiales</taxon>
        <taxon>Oxalobacteraceae</taxon>
        <taxon>Telluria group</taxon>
        <taxon>Massilia</taxon>
    </lineage>
</organism>
<gene>
    <name evidence="2" type="ORF">LMJ30_14285</name>
</gene>
<keyword evidence="1" id="KW-1133">Transmembrane helix</keyword>
<dbReference type="RefSeq" id="WP_229432980.1">
    <property type="nucleotide sequence ID" value="NZ_JAJHPV010000013.1"/>
</dbReference>
<evidence type="ECO:0008006" key="4">
    <source>
        <dbReference type="Google" id="ProtNLM"/>
    </source>
</evidence>
<accession>A0ABS8IW12</accession>
<evidence type="ECO:0000313" key="2">
    <source>
        <dbReference type="EMBL" id="MCC6072121.1"/>
    </source>
</evidence>
<sequence length="188" mass="19865">MKMLHRQQGVTLVMALVMLVVLTLLALTSFNLNQSNLQVVSNMQQRDEALAAAREVIEETISNTNFFTTPSNALANPCGGNNRRCIDTNGDGTTDVTVAITPQPACVKAQPIKTSDLDLAVEEDLKCSIGAGQAFGTEGANTGNSTCANSIWDVNVVATDVVTEAQVEVTQGIAVRVPEDNVATNCPT</sequence>
<proteinExistence type="predicted"/>
<keyword evidence="1" id="KW-0472">Membrane</keyword>
<keyword evidence="1" id="KW-0812">Transmembrane</keyword>
<dbReference type="Proteomes" id="UP001198701">
    <property type="component" value="Unassembled WGS sequence"/>
</dbReference>
<reference evidence="2 3" key="1">
    <citation type="submission" date="2021-11" db="EMBL/GenBank/DDBJ databases">
        <authorList>
            <person name="Huq M.A."/>
        </authorList>
    </citation>
    <scope>NUCLEOTIDE SEQUENCE [LARGE SCALE GENOMIC DNA]</scope>
    <source>
        <strain evidence="2 3">MAHUQ-52</strain>
    </source>
</reference>
<dbReference type="EMBL" id="JAJHPV010000013">
    <property type="protein sequence ID" value="MCC6072121.1"/>
    <property type="molecule type" value="Genomic_DNA"/>
</dbReference>
<comment type="caution">
    <text evidence="2">The sequence shown here is derived from an EMBL/GenBank/DDBJ whole genome shotgun (WGS) entry which is preliminary data.</text>
</comment>
<name>A0ABS8IW12_9BURK</name>
<protein>
    <recommendedName>
        <fullName evidence="4">Type 4 fimbrial biogenesis protein PilX N-terminal domain-containing protein</fullName>
    </recommendedName>
</protein>
<keyword evidence="3" id="KW-1185">Reference proteome</keyword>